<sequence length="131" mass="15178">MKILTLILVLLFPLALKAQHTFNSTHYQLDGQVYNTSTEIVLDLGKPPIVFHNNGLSIHNYPLRLRDIKDSEEPFVVTLEPDITPVNYDNTIFKSYGYRGFQIYFKEGKIIGVVEIIKSYNSERIKIIKYQ</sequence>
<keyword evidence="3" id="KW-1185">Reference proteome</keyword>
<comment type="caution">
    <text evidence="2">The sequence shown here is derived from an EMBL/GenBank/DDBJ whole genome shotgun (WGS) entry which is preliminary data.</text>
</comment>
<dbReference type="RefSeq" id="WP_225687531.1">
    <property type="nucleotide sequence ID" value="NZ_JAERSE020000002.1"/>
</dbReference>
<evidence type="ECO:0000256" key="1">
    <source>
        <dbReference type="SAM" id="SignalP"/>
    </source>
</evidence>
<reference evidence="2 3" key="1">
    <citation type="submission" date="2021-09" db="EMBL/GenBank/DDBJ databases">
        <title>Genome sequencing and assembly of Chryseobacterium sp. RG1.</title>
        <authorList>
            <person name="Chhetri G."/>
        </authorList>
    </citation>
    <scope>NUCLEOTIDE SEQUENCE [LARGE SCALE GENOMIC DNA]</scope>
    <source>
        <strain evidence="2 3">RG1</strain>
    </source>
</reference>
<organism evidence="2 3">
    <name type="scientific">Chryseobacterium tagetis</name>
    <dbReference type="NCBI Taxonomy" id="2801334"/>
    <lineage>
        <taxon>Bacteria</taxon>
        <taxon>Pseudomonadati</taxon>
        <taxon>Bacteroidota</taxon>
        <taxon>Flavobacteriia</taxon>
        <taxon>Flavobacteriales</taxon>
        <taxon>Weeksellaceae</taxon>
        <taxon>Chryseobacterium group</taxon>
        <taxon>Chryseobacterium</taxon>
    </lineage>
</organism>
<name>A0ABS8A3B9_9FLAO</name>
<dbReference type="EMBL" id="JAERSE020000002">
    <property type="protein sequence ID" value="MCA6067100.1"/>
    <property type="molecule type" value="Genomic_DNA"/>
</dbReference>
<protein>
    <submittedName>
        <fullName evidence="2">Uncharacterized protein</fullName>
    </submittedName>
</protein>
<feature type="signal peptide" evidence="1">
    <location>
        <begin position="1"/>
        <end position="18"/>
    </location>
</feature>
<feature type="chain" id="PRO_5045365228" evidence="1">
    <location>
        <begin position="19"/>
        <end position="131"/>
    </location>
</feature>
<keyword evidence="1" id="KW-0732">Signal</keyword>
<proteinExistence type="predicted"/>
<evidence type="ECO:0000313" key="2">
    <source>
        <dbReference type="EMBL" id="MCA6067100.1"/>
    </source>
</evidence>
<dbReference type="Proteomes" id="UP000618240">
    <property type="component" value="Unassembled WGS sequence"/>
</dbReference>
<gene>
    <name evidence="2" type="ORF">JI747_007920</name>
</gene>
<accession>A0ABS8A3B9</accession>
<evidence type="ECO:0000313" key="3">
    <source>
        <dbReference type="Proteomes" id="UP000618240"/>
    </source>
</evidence>